<dbReference type="InterPro" id="IPR006102">
    <property type="entry name" value="Ig-like_GH2"/>
</dbReference>
<dbReference type="SUPFAM" id="SSF49303">
    <property type="entry name" value="beta-Galactosidase/glucuronidase domain"/>
    <property type="match status" value="2"/>
</dbReference>
<feature type="domain" description="Beta galactosidase small chain/" evidence="9">
    <location>
        <begin position="748"/>
        <end position="1017"/>
    </location>
</feature>
<dbReference type="Pfam" id="PF02929">
    <property type="entry name" value="Bgal_small_N"/>
    <property type="match status" value="1"/>
</dbReference>
<dbReference type="PANTHER" id="PTHR46323">
    <property type="entry name" value="BETA-GALACTOSIDASE"/>
    <property type="match status" value="1"/>
</dbReference>
<comment type="similarity">
    <text evidence="2 8">Belongs to the glycosyl hydrolase 2 family.</text>
</comment>
<dbReference type="PROSITE" id="PS00719">
    <property type="entry name" value="GLYCOSYL_HYDROL_F2_1"/>
    <property type="match status" value="1"/>
</dbReference>
<dbReference type="InterPro" id="IPR008979">
    <property type="entry name" value="Galactose-bd-like_sf"/>
</dbReference>
<dbReference type="Pfam" id="PF02836">
    <property type="entry name" value="Glyco_hydro_2_C"/>
    <property type="match status" value="1"/>
</dbReference>
<dbReference type="InterPro" id="IPR011013">
    <property type="entry name" value="Gal_mutarotase_sf_dom"/>
</dbReference>
<evidence type="ECO:0000313" key="10">
    <source>
        <dbReference type="EMBL" id="MTB70797.1"/>
    </source>
</evidence>
<evidence type="ECO:0000256" key="2">
    <source>
        <dbReference type="ARBA" id="ARBA00007401"/>
    </source>
</evidence>
<dbReference type="InterPro" id="IPR014718">
    <property type="entry name" value="GH-type_carb-bd"/>
</dbReference>
<evidence type="ECO:0000256" key="8">
    <source>
        <dbReference type="RuleBase" id="RU361154"/>
    </source>
</evidence>
<dbReference type="SUPFAM" id="SSF74650">
    <property type="entry name" value="Galactose mutarotase-like"/>
    <property type="match status" value="1"/>
</dbReference>
<dbReference type="Gene3D" id="2.70.98.10">
    <property type="match status" value="1"/>
</dbReference>
<keyword evidence="6 8" id="KW-0326">Glycosidase</keyword>
<gene>
    <name evidence="10" type="ORF">GGG17_02165</name>
</gene>
<dbReference type="SMART" id="SM01038">
    <property type="entry name" value="Bgal_small_N"/>
    <property type="match status" value="1"/>
</dbReference>
<evidence type="ECO:0000256" key="6">
    <source>
        <dbReference type="ARBA" id="ARBA00023295"/>
    </source>
</evidence>
<organism evidence="10 11">
    <name type="scientific">Arsenicicoccus cauae</name>
    <dbReference type="NCBI Taxonomy" id="2663847"/>
    <lineage>
        <taxon>Bacteria</taxon>
        <taxon>Bacillati</taxon>
        <taxon>Actinomycetota</taxon>
        <taxon>Actinomycetes</taxon>
        <taxon>Micrococcales</taxon>
        <taxon>Intrasporangiaceae</taxon>
        <taxon>Arsenicicoccus</taxon>
    </lineage>
</organism>
<evidence type="ECO:0000256" key="5">
    <source>
        <dbReference type="ARBA" id="ARBA00022801"/>
    </source>
</evidence>
<dbReference type="InterPro" id="IPR032312">
    <property type="entry name" value="LacZ_4"/>
</dbReference>
<dbReference type="SUPFAM" id="SSF49785">
    <property type="entry name" value="Galactose-binding domain-like"/>
    <property type="match status" value="1"/>
</dbReference>
<dbReference type="PANTHER" id="PTHR46323:SF2">
    <property type="entry name" value="BETA-GALACTOSIDASE"/>
    <property type="match status" value="1"/>
</dbReference>
<reference evidence="10 11" key="1">
    <citation type="submission" date="2019-11" db="EMBL/GenBank/DDBJ databases">
        <title>Whole genome sequencing identifies a novel species of the genus Arsenicicoccus isolated from human blood.</title>
        <authorList>
            <person name="Jeong J.H."/>
            <person name="Kweon O.J."/>
            <person name="Kim H.R."/>
            <person name="Kim T.-H."/>
            <person name="Ha S.-M."/>
            <person name="Lee M.-K."/>
        </authorList>
    </citation>
    <scope>NUCLEOTIDE SEQUENCE [LARGE SCALE GENOMIC DNA]</scope>
    <source>
        <strain evidence="10 11">MKL-02</strain>
    </source>
</reference>
<dbReference type="Pfam" id="PF16353">
    <property type="entry name" value="LacZ_4"/>
    <property type="match status" value="1"/>
</dbReference>
<evidence type="ECO:0000259" key="9">
    <source>
        <dbReference type="SMART" id="SM01038"/>
    </source>
</evidence>
<dbReference type="InterPro" id="IPR036156">
    <property type="entry name" value="Beta-gal/glucu_dom_sf"/>
</dbReference>
<dbReference type="Gene3D" id="3.20.20.80">
    <property type="entry name" value="Glycosidases"/>
    <property type="match status" value="1"/>
</dbReference>
<evidence type="ECO:0000256" key="3">
    <source>
        <dbReference type="ARBA" id="ARBA00012756"/>
    </source>
</evidence>
<dbReference type="PROSITE" id="PS00608">
    <property type="entry name" value="GLYCOSYL_HYDROL_F2_2"/>
    <property type="match status" value="1"/>
</dbReference>
<dbReference type="InterPro" id="IPR023230">
    <property type="entry name" value="Glyco_hydro_2_CS"/>
</dbReference>
<dbReference type="Pfam" id="PF02837">
    <property type="entry name" value="Glyco_hydro_2_N"/>
    <property type="match status" value="1"/>
</dbReference>
<dbReference type="GO" id="GO:0030246">
    <property type="term" value="F:carbohydrate binding"/>
    <property type="evidence" value="ECO:0007669"/>
    <property type="project" value="InterPro"/>
</dbReference>
<keyword evidence="11" id="KW-1185">Reference proteome</keyword>
<dbReference type="InterPro" id="IPR050347">
    <property type="entry name" value="Bact_Beta-galactosidase"/>
</dbReference>
<dbReference type="SUPFAM" id="SSF51445">
    <property type="entry name" value="(Trans)glycosidases"/>
    <property type="match status" value="1"/>
</dbReference>
<evidence type="ECO:0000256" key="4">
    <source>
        <dbReference type="ARBA" id="ARBA00013303"/>
    </source>
</evidence>
<dbReference type="InterPro" id="IPR006104">
    <property type="entry name" value="Glyco_hydro_2_N"/>
</dbReference>
<evidence type="ECO:0000313" key="11">
    <source>
        <dbReference type="Proteomes" id="UP000431092"/>
    </source>
</evidence>
<accession>A0A6I3IAU5</accession>
<dbReference type="GO" id="GO:0004565">
    <property type="term" value="F:beta-galactosidase activity"/>
    <property type="evidence" value="ECO:0007669"/>
    <property type="project" value="UniProtKB-EC"/>
</dbReference>
<dbReference type="GO" id="GO:0005990">
    <property type="term" value="P:lactose catabolic process"/>
    <property type="evidence" value="ECO:0007669"/>
    <property type="project" value="TreeGrafter"/>
</dbReference>
<dbReference type="Pfam" id="PF00703">
    <property type="entry name" value="Glyco_hydro_2"/>
    <property type="match status" value="1"/>
</dbReference>
<dbReference type="Gene3D" id="2.60.40.10">
    <property type="entry name" value="Immunoglobulins"/>
    <property type="match status" value="2"/>
</dbReference>
<comment type="catalytic activity">
    <reaction evidence="1 8">
        <text>Hydrolysis of terminal non-reducing beta-D-galactose residues in beta-D-galactosides.</text>
        <dbReference type="EC" id="3.2.1.23"/>
    </reaction>
</comment>
<dbReference type="GO" id="GO:0009341">
    <property type="term" value="C:beta-galactosidase complex"/>
    <property type="evidence" value="ECO:0007669"/>
    <property type="project" value="InterPro"/>
</dbReference>
<dbReference type="InterPro" id="IPR006101">
    <property type="entry name" value="Glyco_hydro_2"/>
</dbReference>
<keyword evidence="5 8" id="KW-0378">Hydrolase</keyword>
<dbReference type="InterPro" id="IPR004199">
    <property type="entry name" value="B-gal_small/dom_5"/>
</dbReference>
<comment type="caution">
    <text evidence="10">The sequence shown here is derived from an EMBL/GenBank/DDBJ whole genome shotgun (WGS) entry which is preliminary data.</text>
</comment>
<evidence type="ECO:0000256" key="7">
    <source>
        <dbReference type="ARBA" id="ARBA00032230"/>
    </source>
</evidence>
<protein>
    <recommendedName>
        <fullName evidence="4 8">Beta-galactosidase</fullName>
        <ecNumber evidence="3 8">3.2.1.23</ecNumber>
    </recommendedName>
    <alternativeName>
        <fullName evidence="7 8">Lactase</fullName>
    </alternativeName>
</protein>
<dbReference type="InterPro" id="IPR017853">
    <property type="entry name" value="GH"/>
</dbReference>
<sequence>MMVPKHHEDLSVLHENTLPARSYYIPGSGPLPDVVNARRDSDRVRLLNGTWAFSCHASVRDLPDDFCSPERDLGAMDAVQVPGTWQAAGYDAHQYTNVRYPIPLDPPFVPQDNPCGVYTLDLEHEPRSGTPRSYLVFEGVDSCFYVWLNGRYVGYSQVTHATSEFDVTDVLQPGSNRLVVLVVKWCDGTYLEDQDKFRTSGIIRDVYLLTRPESVLFDYFVTTTLGIEDACVLVRGTYRGEPVPTRVTLTAADGTIVATGDMGPGGDEQGYTHRCELRVDQPRLWNPEAPYLYTLQVQTPGEVITDQVGIREVGIQDVVLQLNGAPVTIRGVNRHDSDPETGPVVDLEHMRHDLALMRQHNINAVRSSHYPNDPRFYQLCDQYGFLVMSEADNESHGTQTQFLADDSWDNVVEHWNDLIADNPDWTDATVDRVQLCVRREKNRPSIISWSAGNECAYGCTLEQALQWMKGFDPTRLTHYESSYYRDSKRRYDYSNIDLYSRMYPTQAEMKDYLATDPDKPLILVEYCHAMGNGPGDLEDYWQLINDDPRLCGGFVWEWCDHAVLAGRTADGRPRYLYGGDSGETIHDGNFCVDGLVSPDRRPHPGLLELKNVQRPARVLGYDHDNGSFTVRNDLDFTDLAAHATLSWRLVCDGEVVDAQDGIVLDGPVAPHQVVQVSCRPPVPAAGRCHLQVRYHLRHDDGIRPAGHELGMDEVEVPTADPRNQRALAEKPAARGATPTVARTDRSIVVAGEGFRYVFDPTTGLPQTLRVNGTDLLERPAEMNIWRAPTDNDRRIRLEWERAHYHQAQARAYTCGVTTTPDGAVIIDADMSMVAPTVQPILRMSTRWTIHACGTLRVRMDVRRAPEFPPLPRLGLRFFLPAQVDQVCYIGLGPGENYPDKRRASWHGRFDSTVDTLGTPYLRPQENGSRGDCDWLRLTGGDASLTVTGAAPFSFNASTTTQEALQAARHDTEVQPSGSTVLCLDHAMAGIGSNSCGPELLEQYRVDADTYLIDFTLTPVAH</sequence>
<dbReference type="EMBL" id="WLVL01000007">
    <property type="protein sequence ID" value="MTB70797.1"/>
    <property type="molecule type" value="Genomic_DNA"/>
</dbReference>
<proteinExistence type="inferred from homology"/>
<dbReference type="Gene3D" id="2.60.120.260">
    <property type="entry name" value="Galactose-binding domain-like"/>
    <property type="match status" value="1"/>
</dbReference>
<name>A0A6I3IAU5_9MICO</name>
<dbReference type="PRINTS" id="PR00132">
    <property type="entry name" value="GLHYDRLASE2"/>
</dbReference>
<dbReference type="InterPro" id="IPR013783">
    <property type="entry name" value="Ig-like_fold"/>
</dbReference>
<dbReference type="AlphaFoldDB" id="A0A6I3IAU5"/>
<evidence type="ECO:0000256" key="1">
    <source>
        <dbReference type="ARBA" id="ARBA00001412"/>
    </source>
</evidence>
<dbReference type="Proteomes" id="UP000431092">
    <property type="component" value="Unassembled WGS sequence"/>
</dbReference>
<dbReference type="InterPro" id="IPR006103">
    <property type="entry name" value="Glyco_hydro_2_cat"/>
</dbReference>
<dbReference type="InterPro" id="IPR023232">
    <property type="entry name" value="Glyco_hydro_2_AS"/>
</dbReference>
<dbReference type="EC" id="3.2.1.23" evidence="3 8"/>
<dbReference type="RefSeq" id="WP_154592159.1">
    <property type="nucleotide sequence ID" value="NZ_WLVL01000007.1"/>
</dbReference>